<dbReference type="AlphaFoldDB" id="A0AAI8Z8K2"/>
<protein>
    <submittedName>
        <fullName evidence="1">Uncharacterized protein</fullName>
    </submittedName>
</protein>
<accession>A0AAI8Z8K2</accession>
<proteinExistence type="predicted"/>
<dbReference type="InterPro" id="IPR038883">
    <property type="entry name" value="AN11006-like"/>
</dbReference>
<keyword evidence="2" id="KW-1185">Reference proteome</keyword>
<comment type="caution">
    <text evidence="1">The sequence shown here is derived from an EMBL/GenBank/DDBJ whole genome shotgun (WGS) entry which is preliminary data.</text>
</comment>
<evidence type="ECO:0000313" key="2">
    <source>
        <dbReference type="Proteomes" id="UP001296104"/>
    </source>
</evidence>
<dbReference type="EMBL" id="CAVMBE010000117">
    <property type="protein sequence ID" value="CAK4034426.1"/>
    <property type="molecule type" value="Genomic_DNA"/>
</dbReference>
<dbReference type="PANTHER" id="PTHR42085:SF2">
    <property type="entry name" value="F-BOX DOMAIN-CONTAINING PROTEIN"/>
    <property type="match status" value="1"/>
</dbReference>
<organism evidence="1 2">
    <name type="scientific">Lecanosticta acicola</name>
    <dbReference type="NCBI Taxonomy" id="111012"/>
    <lineage>
        <taxon>Eukaryota</taxon>
        <taxon>Fungi</taxon>
        <taxon>Dikarya</taxon>
        <taxon>Ascomycota</taxon>
        <taxon>Pezizomycotina</taxon>
        <taxon>Dothideomycetes</taxon>
        <taxon>Dothideomycetidae</taxon>
        <taxon>Mycosphaerellales</taxon>
        <taxon>Mycosphaerellaceae</taxon>
        <taxon>Lecanosticta</taxon>
    </lineage>
</organism>
<dbReference type="PANTHER" id="PTHR42085">
    <property type="entry name" value="F-BOX DOMAIN-CONTAINING PROTEIN"/>
    <property type="match status" value="1"/>
</dbReference>
<dbReference type="Proteomes" id="UP001296104">
    <property type="component" value="Unassembled WGS sequence"/>
</dbReference>
<evidence type="ECO:0000313" key="1">
    <source>
        <dbReference type="EMBL" id="CAK4034426.1"/>
    </source>
</evidence>
<gene>
    <name evidence="1" type="ORF">LECACI_7A009584</name>
</gene>
<name>A0AAI8Z8K2_9PEZI</name>
<sequence>MSESPSDFISSLNGICGLPRPHHDAARHGLQSAETGLATWSFAPLENAHSHTQEDALPATRDVVQHHPAALPHSLAVPTTGRCPLLELPAELRELIWLHAVTEWAPVEDASTDAEADPSGARLLDRRPIRMDRFNHGGPPSLTRVSHQLRAETLHLYYEQNIFECWRPLFWHKDWSNSTLIDWLTSLGPERTCWLQQVVLLYKHEAELEHDVEQALVDDGFVLAEGAISSKQELSEYEKSFETLGLPRHFGKKRRWDRWTAGVSS</sequence>
<reference evidence="1" key="1">
    <citation type="submission" date="2023-11" db="EMBL/GenBank/DDBJ databases">
        <authorList>
            <person name="Alioto T."/>
            <person name="Alioto T."/>
            <person name="Gomez Garrido J."/>
        </authorList>
    </citation>
    <scope>NUCLEOTIDE SEQUENCE</scope>
</reference>